<dbReference type="Proteomes" id="UP001196413">
    <property type="component" value="Unassembled WGS sequence"/>
</dbReference>
<evidence type="ECO:0000313" key="2">
    <source>
        <dbReference type="EMBL" id="KAJ1355096.1"/>
    </source>
</evidence>
<accession>A0AAD5MW47</accession>
<proteinExistence type="predicted"/>
<evidence type="ECO:0000256" key="1">
    <source>
        <dbReference type="SAM" id="MobiDB-lite"/>
    </source>
</evidence>
<dbReference type="AlphaFoldDB" id="A0AAD5MW47"/>
<name>A0AAD5MW47_PARTN</name>
<comment type="caution">
    <text evidence="2">The sequence shown here is derived from an EMBL/GenBank/DDBJ whole genome shotgun (WGS) entry which is preliminary data.</text>
</comment>
<dbReference type="EMBL" id="JAHQIW010002338">
    <property type="protein sequence ID" value="KAJ1355096.1"/>
    <property type="molecule type" value="Genomic_DNA"/>
</dbReference>
<sequence length="216" mass="23977">MSWFFGIINYINPITWRNYFIGRNGQISSQNEKEPSEDEYNSTSHHLREDWSPEKLCSGGITKQRCNETLPDEDRSSQEPVCDKAMSLPEVLNDNEEIEEKVTLQERFDLPSGDHADTGDDVIVLDAASSNAPSPRPPAVGKGPSRKRKAGDESPDGGRPNVILEGLRRRKAPRYSVDSINSTHGCDPNDMTVLVPPTPVNTPVGVKSSAKSRRYL</sequence>
<evidence type="ECO:0000313" key="3">
    <source>
        <dbReference type="Proteomes" id="UP001196413"/>
    </source>
</evidence>
<feature type="region of interest" description="Disordered" evidence="1">
    <location>
        <begin position="28"/>
        <end position="81"/>
    </location>
</feature>
<protein>
    <submittedName>
        <fullName evidence="2">Uncharacterized protein</fullName>
    </submittedName>
</protein>
<organism evidence="2 3">
    <name type="scientific">Parelaphostrongylus tenuis</name>
    <name type="common">Meningeal worm</name>
    <dbReference type="NCBI Taxonomy" id="148309"/>
    <lineage>
        <taxon>Eukaryota</taxon>
        <taxon>Metazoa</taxon>
        <taxon>Ecdysozoa</taxon>
        <taxon>Nematoda</taxon>
        <taxon>Chromadorea</taxon>
        <taxon>Rhabditida</taxon>
        <taxon>Rhabditina</taxon>
        <taxon>Rhabditomorpha</taxon>
        <taxon>Strongyloidea</taxon>
        <taxon>Metastrongylidae</taxon>
        <taxon>Parelaphostrongylus</taxon>
    </lineage>
</organism>
<keyword evidence="3" id="KW-1185">Reference proteome</keyword>
<reference evidence="2" key="1">
    <citation type="submission" date="2021-06" db="EMBL/GenBank/DDBJ databases">
        <title>Parelaphostrongylus tenuis whole genome reference sequence.</title>
        <authorList>
            <person name="Garwood T.J."/>
            <person name="Larsen P.A."/>
            <person name="Fountain-Jones N.M."/>
            <person name="Garbe J.R."/>
            <person name="Macchietto M.G."/>
            <person name="Kania S.A."/>
            <person name="Gerhold R.W."/>
            <person name="Richards J.E."/>
            <person name="Wolf T.M."/>
        </authorList>
    </citation>
    <scope>NUCLEOTIDE SEQUENCE</scope>
    <source>
        <strain evidence="2">MNPRO001-30</strain>
        <tissue evidence="2">Meninges</tissue>
    </source>
</reference>
<gene>
    <name evidence="2" type="ORF">KIN20_012366</name>
</gene>
<feature type="region of interest" description="Disordered" evidence="1">
    <location>
        <begin position="128"/>
        <end position="216"/>
    </location>
</feature>